<organism evidence="2">
    <name type="scientific">marine sediment metagenome</name>
    <dbReference type="NCBI Taxonomy" id="412755"/>
    <lineage>
        <taxon>unclassified sequences</taxon>
        <taxon>metagenomes</taxon>
        <taxon>ecological metagenomes</taxon>
    </lineage>
</organism>
<dbReference type="EMBL" id="BART01012588">
    <property type="protein sequence ID" value="GAG82852.1"/>
    <property type="molecule type" value="Genomic_DNA"/>
</dbReference>
<gene>
    <name evidence="2" type="ORF">S01H4_26194</name>
</gene>
<evidence type="ECO:0000256" key="1">
    <source>
        <dbReference type="SAM" id="MobiDB-lite"/>
    </source>
</evidence>
<name>X1BNS7_9ZZZZ</name>
<protein>
    <submittedName>
        <fullName evidence="2">Uncharacterized protein</fullName>
    </submittedName>
</protein>
<accession>X1BNS7</accession>
<evidence type="ECO:0000313" key="2">
    <source>
        <dbReference type="EMBL" id="GAG82852.1"/>
    </source>
</evidence>
<sequence>MVDKIENLWGNGNSNGKNSKFETKKLSVKLETSGKERRKILLKLESSSSNIHNSNYNLLSELLREFFRCEKDQN</sequence>
<feature type="region of interest" description="Disordered" evidence="1">
    <location>
        <begin position="1"/>
        <end position="21"/>
    </location>
</feature>
<proteinExistence type="predicted"/>
<reference evidence="2" key="1">
    <citation type="journal article" date="2014" name="Front. Microbiol.">
        <title>High frequency of phylogenetically diverse reductive dehalogenase-homologous genes in deep subseafloor sedimentary metagenomes.</title>
        <authorList>
            <person name="Kawai M."/>
            <person name="Futagami T."/>
            <person name="Toyoda A."/>
            <person name="Takaki Y."/>
            <person name="Nishi S."/>
            <person name="Hori S."/>
            <person name="Arai W."/>
            <person name="Tsubouchi T."/>
            <person name="Morono Y."/>
            <person name="Uchiyama I."/>
            <person name="Ito T."/>
            <person name="Fujiyama A."/>
            <person name="Inagaki F."/>
            <person name="Takami H."/>
        </authorList>
    </citation>
    <scope>NUCLEOTIDE SEQUENCE</scope>
    <source>
        <strain evidence="2">Expedition CK06-06</strain>
    </source>
</reference>
<comment type="caution">
    <text evidence="2">The sequence shown here is derived from an EMBL/GenBank/DDBJ whole genome shotgun (WGS) entry which is preliminary data.</text>
</comment>
<dbReference type="AlphaFoldDB" id="X1BNS7"/>